<keyword evidence="3" id="KW-0812">Transmembrane</keyword>
<evidence type="ECO:0000256" key="3">
    <source>
        <dbReference type="ARBA" id="ARBA00022692"/>
    </source>
</evidence>
<dbReference type="RefSeq" id="WP_267540130.1">
    <property type="nucleotide sequence ID" value="NZ_JAPNKA010000001.1"/>
</dbReference>
<keyword evidence="2" id="KW-1134">Transmembrane beta strand</keyword>
<dbReference type="Gene3D" id="2.40.160.50">
    <property type="entry name" value="membrane protein fhac: a member of the omp85/tpsb transporter family"/>
    <property type="match status" value="1"/>
</dbReference>
<feature type="signal peptide" evidence="5">
    <location>
        <begin position="1"/>
        <end position="18"/>
    </location>
</feature>
<evidence type="ECO:0000259" key="6">
    <source>
        <dbReference type="Pfam" id="PF01103"/>
    </source>
</evidence>
<feature type="domain" description="Bacterial surface antigen (D15)" evidence="6">
    <location>
        <begin position="446"/>
        <end position="570"/>
    </location>
</feature>
<reference evidence="7 8" key="1">
    <citation type="submission" date="2022-11" db="EMBL/GenBank/DDBJ databases">
        <title>Minimal conservation of predation-associated metabolite biosynthetic gene clusters underscores biosynthetic potential of Myxococcota including descriptions for ten novel species: Archangium lansinium sp. nov., Myxococcus landrumus sp. nov., Nannocystis bai.</title>
        <authorList>
            <person name="Ahearne A."/>
            <person name="Stevens C."/>
            <person name="Phillips K."/>
        </authorList>
    </citation>
    <scope>NUCLEOTIDE SEQUENCE [LARGE SCALE GENOMIC DNA]</scope>
    <source>
        <strain evidence="7 8">MIWBW</strain>
    </source>
</reference>
<evidence type="ECO:0000256" key="2">
    <source>
        <dbReference type="ARBA" id="ARBA00022452"/>
    </source>
</evidence>
<keyword evidence="5" id="KW-0732">Signal</keyword>
<keyword evidence="8" id="KW-1185">Reference proteome</keyword>
<dbReference type="Pfam" id="PF01103">
    <property type="entry name" value="Omp85"/>
    <property type="match status" value="1"/>
</dbReference>
<evidence type="ECO:0000256" key="4">
    <source>
        <dbReference type="ARBA" id="ARBA00023136"/>
    </source>
</evidence>
<evidence type="ECO:0000313" key="7">
    <source>
        <dbReference type="EMBL" id="MCY1081537.1"/>
    </source>
</evidence>
<dbReference type="EMBL" id="JAPNKA010000001">
    <property type="protein sequence ID" value="MCY1081537.1"/>
    <property type="molecule type" value="Genomic_DNA"/>
</dbReference>
<comment type="caution">
    <text evidence="7">The sequence shown here is derived from an EMBL/GenBank/DDBJ whole genome shotgun (WGS) entry which is preliminary data.</text>
</comment>
<dbReference type="Proteomes" id="UP001207654">
    <property type="component" value="Unassembled WGS sequence"/>
</dbReference>
<organism evidence="7 8">
    <name type="scientific">Archangium lansingense</name>
    <dbReference type="NCBI Taxonomy" id="2995310"/>
    <lineage>
        <taxon>Bacteria</taxon>
        <taxon>Pseudomonadati</taxon>
        <taxon>Myxococcota</taxon>
        <taxon>Myxococcia</taxon>
        <taxon>Myxococcales</taxon>
        <taxon>Cystobacterineae</taxon>
        <taxon>Archangiaceae</taxon>
        <taxon>Archangium</taxon>
    </lineage>
</organism>
<name>A0ABT4AIQ2_9BACT</name>
<dbReference type="Gene3D" id="3.10.20.310">
    <property type="entry name" value="membrane protein fhac"/>
    <property type="match status" value="1"/>
</dbReference>
<dbReference type="InterPro" id="IPR039910">
    <property type="entry name" value="D15-like"/>
</dbReference>
<keyword evidence="4" id="KW-0472">Membrane</keyword>
<evidence type="ECO:0000313" key="8">
    <source>
        <dbReference type="Proteomes" id="UP001207654"/>
    </source>
</evidence>
<gene>
    <name evidence="7" type="ORF">OV287_44495</name>
</gene>
<dbReference type="InterPro" id="IPR000184">
    <property type="entry name" value="Bac_surfAg_D15"/>
</dbReference>
<feature type="chain" id="PRO_5047097813" evidence="5">
    <location>
        <begin position="19"/>
        <end position="582"/>
    </location>
</feature>
<protein>
    <submittedName>
        <fullName evidence="7">BamA/TamA family outer membrane protein</fullName>
    </submittedName>
</protein>
<accession>A0ABT4AIQ2</accession>
<comment type="subcellular location">
    <subcellularLocation>
        <location evidence="1">Membrane</location>
    </subcellularLocation>
</comment>
<dbReference type="PANTHER" id="PTHR12815">
    <property type="entry name" value="SORTING AND ASSEMBLY MACHINERY SAMM50 PROTEIN FAMILY MEMBER"/>
    <property type="match status" value="1"/>
</dbReference>
<dbReference type="PANTHER" id="PTHR12815:SF18">
    <property type="entry name" value="SORTING AND ASSEMBLY MACHINERY COMPONENT 50 HOMOLOG"/>
    <property type="match status" value="1"/>
</dbReference>
<proteinExistence type="predicted"/>
<evidence type="ECO:0000256" key="5">
    <source>
        <dbReference type="SAM" id="SignalP"/>
    </source>
</evidence>
<sequence length="582" mass="64176">MGPVSLAWLPLLVAPLLAADPAPPAKGYEDALVQWGLALEEGRSIEPEPEGKRLESVLVASEDVVAPSDPYPLLLNVFHARTREGVIRREVLLKPGEPYSAVRALETARNLRKLGIFAVVRVVPVRGSTPDAVSLLIITKDLWSLRLNQDFQVVGTLVQSLRLQGTEQNFLGLNKKVALDFLLRLDSVSLGQTYVDPRLGGSRWSLSETASLVFGRESGQLEGSRGNVQVTRPFYSLDTPWSFQAQAVWRVQPIRVFRGAEVWALPYPGGGTVPYIYDAREFSGSTLYLRSWGSRYKLDAGGGVGLYHRRYGAPASSGLDEAQSAWLRDTLLPRSEDATYVLAYARFWETRYEVMRDVDSYALSEDFQVGPYLTATARYAPALLASAGNFAEVGLTARYRVRLGDALSSLATAASVRRVLGGQGAGTWTNRRWAAEFQQVSPKVLGGRFVVRGLLDVNIDDLNERVLLLGGGNGLRGARPEAYSGKRMALLNVEYRTRPLILYTVHLGGVLFYDAGSAFEEGPRFVHSVGVGLRLLFPQFNTFPFRLDFGYVLNDERPEFGGRFSFSGGQVTEFRPAFLDSP</sequence>
<evidence type="ECO:0000256" key="1">
    <source>
        <dbReference type="ARBA" id="ARBA00004370"/>
    </source>
</evidence>